<evidence type="ECO:0000313" key="9">
    <source>
        <dbReference type="EMBL" id="KDN43206.1"/>
    </source>
</evidence>
<dbReference type="Gene3D" id="3.50.50.60">
    <property type="entry name" value="FAD/NAD(P)-binding domain"/>
    <property type="match status" value="1"/>
</dbReference>
<dbReference type="SUPFAM" id="SSF51905">
    <property type="entry name" value="FAD/NAD(P)-binding domain"/>
    <property type="match status" value="1"/>
</dbReference>
<proteinExistence type="inferred from homology"/>
<comment type="cofactor">
    <cofactor evidence="1">
        <name>FAD</name>
        <dbReference type="ChEBI" id="CHEBI:57692"/>
    </cofactor>
</comment>
<keyword evidence="4" id="KW-0274">FAD</keyword>
<evidence type="ECO:0000256" key="3">
    <source>
        <dbReference type="ARBA" id="ARBA00022630"/>
    </source>
</evidence>
<dbReference type="Proteomes" id="UP000027361">
    <property type="component" value="Unassembled WGS sequence"/>
</dbReference>
<reference evidence="9 10" key="1">
    <citation type="submission" date="2014-05" db="EMBL/GenBank/DDBJ databases">
        <title>Draft genome sequence of a rare smut relative, Tilletiaria anomala UBC 951.</title>
        <authorList>
            <consortium name="DOE Joint Genome Institute"/>
            <person name="Toome M."/>
            <person name="Kuo A."/>
            <person name="Henrissat B."/>
            <person name="Lipzen A."/>
            <person name="Tritt A."/>
            <person name="Yoshinaga Y."/>
            <person name="Zane M."/>
            <person name="Barry K."/>
            <person name="Grigoriev I.V."/>
            <person name="Spatafora J.W."/>
            <person name="Aimea M.C."/>
        </authorList>
    </citation>
    <scope>NUCLEOTIDE SEQUENCE [LARGE SCALE GENOMIC DNA]</scope>
    <source>
        <strain evidence="9 10">UBC 951</strain>
    </source>
</reference>
<evidence type="ECO:0000256" key="1">
    <source>
        <dbReference type="ARBA" id="ARBA00001974"/>
    </source>
</evidence>
<dbReference type="OrthoDB" id="269227at2759"/>
<protein>
    <submittedName>
        <fullName evidence="9">GMC oxidoreductase</fullName>
    </submittedName>
</protein>
<dbReference type="Gene3D" id="4.10.450.10">
    <property type="entry name" value="Glucose Oxidase, domain 2"/>
    <property type="match status" value="1"/>
</dbReference>
<dbReference type="OMA" id="GYHLQDH"/>
<dbReference type="STRING" id="1037660.A0A066VP12"/>
<evidence type="ECO:0000256" key="5">
    <source>
        <dbReference type="ARBA" id="ARBA00023002"/>
    </source>
</evidence>
<evidence type="ECO:0000256" key="2">
    <source>
        <dbReference type="ARBA" id="ARBA00010790"/>
    </source>
</evidence>
<dbReference type="PANTHER" id="PTHR11552">
    <property type="entry name" value="GLUCOSE-METHANOL-CHOLINE GMC OXIDOREDUCTASE"/>
    <property type="match status" value="1"/>
</dbReference>
<dbReference type="InterPro" id="IPR000172">
    <property type="entry name" value="GMC_OxRdtase_N"/>
</dbReference>
<organism evidence="9 10">
    <name type="scientific">Tilletiaria anomala (strain ATCC 24038 / CBS 436.72 / UBC 951)</name>
    <dbReference type="NCBI Taxonomy" id="1037660"/>
    <lineage>
        <taxon>Eukaryota</taxon>
        <taxon>Fungi</taxon>
        <taxon>Dikarya</taxon>
        <taxon>Basidiomycota</taxon>
        <taxon>Ustilaginomycotina</taxon>
        <taxon>Exobasidiomycetes</taxon>
        <taxon>Georgefischeriales</taxon>
        <taxon>Tilletiariaceae</taxon>
        <taxon>Tilletiaria</taxon>
    </lineage>
</organism>
<dbReference type="SUPFAM" id="SSF54373">
    <property type="entry name" value="FAD-linked reductases, C-terminal domain"/>
    <property type="match status" value="1"/>
</dbReference>
<dbReference type="InterPro" id="IPR007867">
    <property type="entry name" value="GMC_OxRtase_C"/>
</dbReference>
<dbReference type="Pfam" id="PF00732">
    <property type="entry name" value="GMC_oxred_N"/>
    <property type="match status" value="1"/>
</dbReference>
<dbReference type="AlphaFoldDB" id="A0A066VP12"/>
<dbReference type="Pfam" id="PF05199">
    <property type="entry name" value="GMC_oxred_C"/>
    <property type="match status" value="1"/>
</dbReference>
<keyword evidence="5" id="KW-0560">Oxidoreductase</keyword>
<sequence>MVHARRSCTKRYAFSSKAAAAAIALLFASAATHTVQAAFTHGRTFATGGKTHHFPRAHGSGITRNGNDLAGQTFDYVIAGGGLAGLVLASRLSEDADVTVAVIEAGVSGVGDDSLTIPIANLYDSSVGTSKDWQYPTTPQNNLDGKPKTWPRGKVLGGSSAINGLYMVRQSSLEQDLWASLAGNSTSTLGPNADVTGNAAAKWGWDNMLANMKRSETFTAPISSVKATLGSSVAWADSSHGMSGSIHHSWPGKEYASVGAFIQSVTRVTGIQMNADPYNGMNLGPFVATSAINPANWTRSFSRTGYLDPVLGRSNLYVLTGHLVTKVLFDNSSASAVRATGVQYAASPGAKVQTVKANREVILSAGAVGSPTILQLSGVADPALLSSLGIDQVVNLPGVGYHLQDHLSGGVTFGIRGSTDKPGTNISGNAVMDSYVNSAIAYVNLESLFGGSAGANAVRAQIANGVDDAVNSYNAPDAVKAGYRATYNAQAGHVFKEGSKTGPIELLFANTFGNIQVQTALQHPLSRGSVKITTTDPFTYPSIDAGYLTNSMDLQIIRQGFKLARQVGGQSPLSDLLSGEMSPGPGTTSDSDWETWLKANTQTEYHPTASCSMLPREMGGVVDENMLVYGTSNLRIIDASVPPLSMAMHLMTATYGLAEIGADMIKATRNNITYPGGHPLNSQSSSSKSGSGSGSALGAHGSSGGSSSGAARSGRHTSPASFAVACSVVPLLLASLYTLA</sequence>
<dbReference type="InterPro" id="IPR027424">
    <property type="entry name" value="Glucose_Oxidase_domain_2"/>
</dbReference>
<dbReference type="Gene3D" id="3.30.560.10">
    <property type="entry name" value="Glucose Oxidase, domain 3"/>
    <property type="match status" value="1"/>
</dbReference>
<evidence type="ECO:0000313" key="10">
    <source>
        <dbReference type="Proteomes" id="UP000027361"/>
    </source>
</evidence>
<dbReference type="InterPro" id="IPR012132">
    <property type="entry name" value="GMC_OxRdtase"/>
</dbReference>
<feature type="domain" description="Glucose-methanol-choline oxidoreductase N-terminal" evidence="7">
    <location>
        <begin position="74"/>
        <end position="407"/>
    </location>
</feature>
<gene>
    <name evidence="9" type="ORF">K437DRAFT_154293</name>
</gene>
<dbReference type="PANTHER" id="PTHR11552:SF218">
    <property type="entry name" value="GLUCOSE-METHANOL-CHOLINE OXIDOREDUCTASE N-TERMINAL DOMAIN-CONTAINING PROTEIN"/>
    <property type="match status" value="1"/>
</dbReference>
<evidence type="ECO:0000256" key="6">
    <source>
        <dbReference type="SAM" id="MobiDB-lite"/>
    </source>
</evidence>
<comment type="similarity">
    <text evidence="2">Belongs to the GMC oxidoreductase family.</text>
</comment>
<dbReference type="GO" id="GO:0016614">
    <property type="term" value="F:oxidoreductase activity, acting on CH-OH group of donors"/>
    <property type="evidence" value="ECO:0007669"/>
    <property type="project" value="InterPro"/>
</dbReference>
<feature type="region of interest" description="Disordered" evidence="6">
    <location>
        <begin position="675"/>
        <end position="714"/>
    </location>
</feature>
<evidence type="ECO:0000259" key="7">
    <source>
        <dbReference type="Pfam" id="PF00732"/>
    </source>
</evidence>
<feature type="domain" description="Glucose-methanol-choline oxidoreductase C-terminal" evidence="8">
    <location>
        <begin position="524"/>
        <end position="658"/>
    </location>
</feature>
<evidence type="ECO:0000256" key="4">
    <source>
        <dbReference type="ARBA" id="ARBA00022827"/>
    </source>
</evidence>
<dbReference type="GeneID" id="25261675"/>
<dbReference type="RefSeq" id="XP_013242305.1">
    <property type="nucleotide sequence ID" value="XM_013386851.1"/>
</dbReference>
<dbReference type="InParanoid" id="A0A066VP12"/>
<dbReference type="GO" id="GO:0050660">
    <property type="term" value="F:flavin adenine dinucleotide binding"/>
    <property type="evidence" value="ECO:0007669"/>
    <property type="project" value="InterPro"/>
</dbReference>
<dbReference type="InterPro" id="IPR036188">
    <property type="entry name" value="FAD/NAD-bd_sf"/>
</dbReference>
<evidence type="ECO:0000259" key="8">
    <source>
        <dbReference type="Pfam" id="PF05199"/>
    </source>
</evidence>
<dbReference type="HOGENOM" id="CLU_002865_6_0_1"/>
<comment type="caution">
    <text evidence="9">The sequence shown here is derived from an EMBL/GenBank/DDBJ whole genome shotgun (WGS) entry which is preliminary data.</text>
</comment>
<accession>A0A066VP12</accession>
<name>A0A066VP12_TILAU</name>
<dbReference type="EMBL" id="JMSN01000063">
    <property type="protein sequence ID" value="KDN43206.1"/>
    <property type="molecule type" value="Genomic_DNA"/>
</dbReference>
<keyword evidence="3" id="KW-0285">Flavoprotein</keyword>
<feature type="compositionally biased region" description="Gly residues" evidence="6">
    <location>
        <begin position="691"/>
        <end position="707"/>
    </location>
</feature>
<keyword evidence="10" id="KW-1185">Reference proteome</keyword>